<dbReference type="Gene3D" id="1.10.287.2610">
    <property type="match status" value="1"/>
</dbReference>
<evidence type="ECO:0000313" key="15">
    <source>
        <dbReference type="Proteomes" id="UP000041254"/>
    </source>
</evidence>
<sequence length="237" mass="26735">MGPKKAAKKGGGGDEDRDYDQENAVLMSRVETLHHKLMMKNEHIAKSRTACEDLRRRLSQLDHHFSEEASQGDKATGEMRRQYTEMETNFLKIMDNLQKQVADSKDDIENVQRTIETTQVEKDEVIAAKDAEIRRLQMQMETMAIEFADMLKETLDKMSQRVEVTHIGWDRDGGAGRPPLMNRLKEFALLSTPPDRSVPVSAVPQRIQINPPAGAAEEAQAIADGEAHEDKEHSAVE</sequence>
<accession>A0A0G4F3E1</accession>
<evidence type="ECO:0000256" key="12">
    <source>
        <dbReference type="SAM" id="Coils"/>
    </source>
</evidence>
<evidence type="ECO:0000256" key="6">
    <source>
        <dbReference type="ARBA" id="ARBA00023054"/>
    </source>
</evidence>
<dbReference type="InParanoid" id="A0A0G4F3E1"/>
<evidence type="ECO:0000256" key="3">
    <source>
        <dbReference type="ARBA" id="ARBA00011248"/>
    </source>
</evidence>
<evidence type="ECO:0000313" key="14">
    <source>
        <dbReference type="EMBL" id="CEM06708.1"/>
    </source>
</evidence>
<dbReference type="PANTHER" id="PTHR28656:SF1">
    <property type="entry name" value="COILED-COIL DOMAIN-CONTAINING PROTEIN 153"/>
    <property type="match status" value="1"/>
</dbReference>
<gene>
    <name evidence="14" type="ORF">Vbra_21188</name>
</gene>
<keyword evidence="5" id="KW-0282">Flagellum</keyword>
<keyword evidence="15" id="KW-1185">Reference proteome</keyword>
<evidence type="ECO:0000256" key="9">
    <source>
        <dbReference type="ARBA" id="ARBA00023273"/>
    </source>
</evidence>
<dbReference type="InterPro" id="IPR033585">
    <property type="entry name" value="DRC12-like"/>
</dbReference>
<dbReference type="Proteomes" id="UP000041254">
    <property type="component" value="Unassembled WGS sequence"/>
</dbReference>
<keyword evidence="7" id="KW-0969">Cilium</keyword>
<feature type="region of interest" description="Disordered" evidence="13">
    <location>
        <begin position="1"/>
        <end position="22"/>
    </location>
</feature>
<dbReference type="EMBL" id="CDMY01000369">
    <property type="protein sequence ID" value="CEM06708.1"/>
    <property type="molecule type" value="Genomic_DNA"/>
</dbReference>
<feature type="region of interest" description="Disordered" evidence="13">
    <location>
        <begin position="209"/>
        <end position="237"/>
    </location>
</feature>
<name>A0A0G4F3E1_VITBC</name>
<dbReference type="PANTHER" id="PTHR28656">
    <property type="entry name" value="COILED-COIL DOMAIN-CONTAINING PROTEIN 153"/>
    <property type="match status" value="1"/>
</dbReference>
<comment type="similarity">
    <text evidence="10">Belongs to the DRC12 family.</text>
</comment>
<keyword evidence="8" id="KW-0206">Cytoskeleton</keyword>
<reference evidence="14 15" key="1">
    <citation type="submission" date="2014-11" db="EMBL/GenBank/DDBJ databases">
        <authorList>
            <person name="Zhu J."/>
            <person name="Qi W."/>
            <person name="Song R."/>
        </authorList>
    </citation>
    <scope>NUCLEOTIDE SEQUENCE [LARGE SCALE GENOMIC DNA]</scope>
</reference>
<dbReference type="VEuPathDB" id="CryptoDB:Vbra_21188"/>
<evidence type="ECO:0000256" key="4">
    <source>
        <dbReference type="ARBA" id="ARBA00022490"/>
    </source>
</evidence>
<feature type="coiled-coil region" evidence="12">
    <location>
        <begin position="94"/>
        <end position="146"/>
    </location>
</feature>
<protein>
    <recommendedName>
        <fullName evidence="11">Dynein regulatory complex protein 12</fullName>
    </recommendedName>
</protein>
<evidence type="ECO:0000256" key="1">
    <source>
        <dbReference type="ARBA" id="ARBA00003029"/>
    </source>
</evidence>
<evidence type="ECO:0000256" key="8">
    <source>
        <dbReference type="ARBA" id="ARBA00023212"/>
    </source>
</evidence>
<evidence type="ECO:0000256" key="2">
    <source>
        <dbReference type="ARBA" id="ARBA00004611"/>
    </source>
</evidence>
<dbReference type="OMA" id="EAMAFEF"/>
<keyword evidence="9" id="KW-0966">Cell projection</keyword>
<proteinExistence type="inferred from homology"/>
<dbReference type="OrthoDB" id="10264405at2759"/>
<evidence type="ECO:0000256" key="13">
    <source>
        <dbReference type="SAM" id="MobiDB-lite"/>
    </source>
</evidence>
<evidence type="ECO:0000256" key="5">
    <source>
        <dbReference type="ARBA" id="ARBA00022846"/>
    </source>
</evidence>
<dbReference type="AlphaFoldDB" id="A0A0G4F3E1"/>
<organism evidence="14 15">
    <name type="scientific">Vitrella brassicaformis (strain CCMP3155)</name>
    <dbReference type="NCBI Taxonomy" id="1169540"/>
    <lineage>
        <taxon>Eukaryota</taxon>
        <taxon>Sar</taxon>
        <taxon>Alveolata</taxon>
        <taxon>Colpodellida</taxon>
        <taxon>Vitrellaceae</taxon>
        <taxon>Vitrella</taxon>
    </lineage>
</organism>
<feature type="compositionally biased region" description="Low complexity" evidence="13">
    <location>
        <begin position="213"/>
        <end position="224"/>
    </location>
</feature>
<feature type="compositionally biased region" description="Basic and acidic residues" evidence="13">
    <location>
        <begin position="225"/>
        <end position="237"/>
    </location>
</feature>
<comment type="subcellular location">
    <subcellularLocation>
        <location evidence="2">Cytoplasm</location>
        <location evidence="2">Cytoskeleton</location>
        <location evidence="2">Flagellum axoneme</location>
    </subcellularLocation>
</comment>
<evidence type="ECO:0000256" key="10">
    <source>
        <dbReference type="ARBA" id="ARBA00044754"/>
    </source>
</evidence>
<dbReference type="PhylomeDB" id="A0A0G4F3E1"/>
<comment type="subunit">
    <text evidence="3">Component of the nexin-dynein regulatory complex (N-DRC).</text>
</comment>
<evidence type="ECO:0000256" key="11">
    <source>
        <dbReference type="ARBA" id="ARBA00044800"/>
    </source>
</evidence>
<evidence type="ECO:0000256" key="7">
    <source>
        <dbReference type="ARBA" id="ARBA00023069"/>
    </source>
</evidence>
<comment type="function">
    <text evidence="1">Component of the nexin-dynein regulatory complex (N-DRC), a key regulator of ciliary/flagellar motility which maintains the alignment and integrity of the distal axoneme and regulates microtubule sliding in motile axonemes.</text>
</comment>
<keyword evidence="6 12" id="KW-0175">Coiled coil</keyword>
<keyword evidence="4" id="KW-0963">Cytoplasm</keyword>